<protein>
    <submittedName>
        <fullName evidence="2">Uncharacterized protein</fullName>
    </submittedName>
</protein>
<dbReference type="AlphaFoldDB" id="A0A1G7Q8H2"/>
<evidence type="ECO:0000313" key="2">
    <source>
        <dbReference type="EMBL" id="SDF94816.1"/>
    </source>
</evidence>
<keyword evidence="3" id="KW-1185">Reference proteome</keyword>
<keyword evidence="1" id="KW-0472">Membrane</keyword>
<evidence type="ECO:0000256" key="1">
    <source>
        <dbReference type="SAM" id="Phobius"/>
    </source>
</evidence>
<dbReference type="RefSeq" id="WP_175452899.1">
    <property type="nucleotide sequence ID" value="NZ_FNBK01000012.1"/>
</dbReference>
<evidence type="ECO:0000313" key="3">
    <source>
        <dbReference type="Proteomes" id="UP000199076"/>
    </source>
</evidence>
<name>A0A1G7Q8H2_9EURY</name>
<accession>A0A1G7Q8H2</accession>
<sequence length="46" mass="4661">MNAILSTAATNATEPGVQTAVINSAGALVGLVSLLLAAAWIAYLYR</sequence>
<proteinExistence type="predicted"/>
<keyword evidence="1" id="KW-0812">Transmembrane</keyword>
<feature type="transmembrane region" description="Helical" evidence="1">
    <location>
        <begin position="20"/>
        <end position="45"/>
    </location>
</feature>
<dbReference type="Proteomes" id="UP000199076">
    <property type="component" value="Unassembled WGS sequence"/>
</dbReference>
<keyword evidence="1" id="KW-1133">Transmembrane helix</keyword>
<dbReference type="EMBL" id="FNBK01000012">
    <property type="protein sequence ID" value="SDF94816.1"/>
    <property type="molecule type" value="Genomic_DNA"/>
</dbReference>
<organism evidence="2 3">
    <name type="scientific">Halorientalis regularis</name>
    <dbReference type="NCBI Taxonomy" id="660518"/>
    <lineage>
        <taxon>Archaea</taxon>
        <taxon>Methanobacteriati</taxon>
        <taxon>Methanobacteriota</taxon>
        <taxon>Stenosarchaea group</taxon>
        <taxon>Halobacteria</taxon>
        <taxon>Halobacteriales</taxon>
        <taxon>Haloarculaceae</taxon>
        <taxon>Halorientalis</taxon>
    </lineage>
</organism>
<reference evidence="3" key="1">
    <citation type="submission" date="2016-10" db="EMBL/GenBank/DDBJ databases">
        <authorList>
            <person name="Varghese N."/>
            <person name="Submissions S."/>
        </authorList>
    </citation>
    <scope>NUCLEOTIDE SEQUENCE [LARGE SCALE GENOMIC DNA]</scope>
    <source>
        <strain evidence="3">IBRC-M 10760</strain>
    </source>
</reference>
<gene>
    <name evidence="2" type="ORF">SAMN05216218_11234</name>
</gene>